<proteinExistence type="predicted"/>
<evidence type="ECO:0000313" key="2">
    <source>
        <dbReference type="Proteomes" id="UP000216451"/>
    </source>
</evidence>
<keyword evidence="2" id="KW-1185">Reference proteome</keyword>
<dbReference type="EMBL" id="MWXA01000003">
    <property type="protein sequence ID" value="OZG67931.1"/>
    <property type="molecule type" value="Genomic_DNA"/>
</dbReference>
<organism evidence="1 2">
    <name type="scientific">Bifidobacterium aquikefiri</name>
    <dbReference type="NCBI Taxonomy" id="1653207"/>
    <lineage>
        <taxon>Bacteria</taxon>
        <taxon>Bacillati</taxon>
        <taxon>Actinomycetota</taxon>
        <taxon>Actinomycetes</taxon>
        <taxon>Bifidobacteriales</taxon>
        <taxon>Bifidobacteriaceae</taxon>
        <taxon>Bifidobacterium</taxon>
    </lineage>
</organism>
<reference evidence="1 2" key="1">
    <citation type="journal article" date="2017" name="BMC Genomics">
        <title>Comparative genomic and phylogenomic analyses of the Bifidobacteriaceae family.</title>
        <authorList>
            <person name="Lugli G.A."/>
            <person name="Milani C."/>
            <person name="Turroni F."/>
            <person name="Duranti S."/>
            <person name="Mancabelli L."/>
            <person name="Mangifesta M."/>
            <person name="Ferrario C."/>
            <person name="Modesto M."/>
            <person name="Mattarelli P."/>
            <person name="Jiri K."/>
            <person name="van Sinderen D."/>
            <person name="Ventura M."/>
        </authorList>
    </citation>
    <scope>NUCLEOTIDE SEQUENCE [LARGE SCALE GENOMIC DNA]</scope>
    <source>
        <strain evidence="1 2">LMG 28769</strain>
    </source>
</reference>
<dbReference type="AlphaFoldDB" id="A0A261G927"/>
<evidence type="ECO:0000313" key="1">
    <source>
        <dbReference type="EMBL" id="OZG67931.1"/>
    </source>
</evidence>
<sequence length="59" mass="6743">MNHTEQPYGAITSEFALHETQDSATACVRRARQETDSKFLAQSAQFSPLRQIEVQWPMC</sequence>
<name>A0A261G927_9BIFI</name>
<accession>A0A261G927</accession>
<protein>
    <submittedName>
        <fullName evidence="1">Uncharacterized protein</fullName>
    </submittedName>
</protein>
<gene>
    <name evidence="1" type="ORF">BAQU_0576</name>
</gene>
<comment type="caution">
    <text evidence="1">The sequence shown here is derived from an EMBL/GenBank/DDBJ whole genome shotgun (WGS) entry which is preliminary data.</text>
</comment>
<dbReference type="Proteomes" id="UP000216451">
    <property type="component" value="Unassembled WGS sequence"/>
</dbReference>